<dbReference type="InParanoid" id="F6HIS0"/>
<dbReference type="PaxDb" id="29760-VIT_10s0042g00900.t01"/>
<dbReference type="HOGENOM" id="CLU_1707462_0_0_1"/>
<protein>
    <submittedName>
        <fullName evidence="1">Uncharacterized protein</fullName>
    </submittedName>
</protein>
<dbReference type="AlphaFoldDB" id="F6HIS0"/>
<name>F6HIS0_VITVI</name>
<evidence type="ECO:0000313" key="1">
    <source>
        <dbReference type="EMBL" id="CCB52116.1"/>
    </source>
</evidence>
<keyword evidence="2" id="KW-1185">Reference proteome</keyword>
<organism evidence="1 2">
    <name type="scientific">Vitis vinifera</name>
    <name type="common">Grape</name>
    <dbReference type="NCBI Taxonomy" id="29760"/>
    <lineage>
        <taxon>Eukaryota</taxon>
        <taxon>Viridiplantae</taxon>
        <taxon>Streptophyta</taxon>
        <taxon>Embryophyta</taxon>
        <taxon>Tracheophyta</taxon>
        <taxon>Spermatophyta</taxon>
        <taxon>Magnoliopsida</taxon>
        <taxon>eudicotyledons</taxon>
        <taxon>Gunneridae</taxon>
        <taxon>Pentapetalae</taxon>
        <taxon>rosids</taxon>
        <taxon>Vitales</taxon>
        <taxon>Vitaceae</taxon>
        <taxon>Viteae</taxon>
        <taxon>Vitis</taxon>
    </lineage>
</organism>
<sequence>MIVNYLDPMHHKPCEDLKDIINIWIGGHMGQSSGVQKPVSSLRSRKRTRCVEGFGKMSRGISPSIPLVAAVNIMALYATNLAARWSTTMTRVGSSSVGRVVVVGMRTTSLVATESKWSSMGSGATAISGCECCSGGFRRLKGSLEQLKTFSFRN</sequence>
<proteinExistence type="predicted"/>
<reference evidence="2" key="1">
    <citation type="journal article" date="2007" name="Nature">
        <title>The grapevine genome sequence suggests ancestral hexaploidization in major angiosperm phyla.</title>
        <authorList>
            <consortium name="The French-Italian Public Consortium for Grapevine Genome Characterization."/>
            <person name="Jaillon O."/>
            <person name="Aury J.-M."/>
            <person name="Noel B."/>
            <person name="Policriti A."/>
            <person name="Clepet C."/>
            <person name="Casagrande A."/>
            <person name="Choisne N."/>
            <person name="Aubourg S."/>
            <person name="Vitulo N."/>
            <person name="Jubin C."/>
            <person name="Vezzi A."/>
            <person name="Legeai F."/>
            <person name="Hugueney P."/>
            <person name="Dasilva C."/>
            <person name="Horner D."/>
            <person name="Mica E."/>
            <person name="Jublot D."/>
            <person name="Poulain J."/>
            <person name="Bruyere C."/>
            <person name="Billault A."/>
            <person name="Segurens B."/>
            <person name="Gouyvenoux M."/>
            <person name="Ugarte E."/>
            <person name="Cattonaro F."/>
            <person name="Anthouard V."/>
            <person name="Vico V."/>
            <person name="Del Fabbro C."/>
            <person name="Alaux M."/>
            <person name="Di Gaspero G."/>
            <person name="Dumas V."/>
            <person name="Felice N."/>
            <person name="Paillard S."/>
            <person name="Juman I."/>
            <person name="Moroldo M."/>
            <person name="Scalabrin S."/>
            <person name="Canaguier A."/>
            <person name="Le Clainche I."/>
            <person name="Malacrida G."/>
            <person name="Durand E."/>
            <person name="Pesole G."/>
            <person name="Laucou V."/>
            <person name="Chatelet P."/>
            <person name="Merdinoglu D."/>
            <person name="Delledonne M."/>
            <person name="Pezzotti M."/>
            <person name="Lecharny A."/>
            <person name="Scarpelli C."/>
            <person name="Artiguenave F."/>
            <person name="Pe M.E."/>
            <person name="Valle G."/>
            <person name="Morgante M."/>
            <person name="Caboche M."/>
            <person name="Adam-Blondon A.-F."/>
            <person name="Weissenbach J."/>
            <person name="Quetier F."/>
            <person name="Wincker P."/>
        </authorList>
    </citation>
    <scope>NUCLEOTIDE SEQUENCE [LARGE SCALE GENOMIC DNA]</scope>
    <source>
        <strain evidence="2">cv. Pinot noir / PN40024</strain>
    </source>
</reference>
<accession>F6HIS0</accession>
<evidence type="ECO:0000313" key="2">
    <source>
        <dbReference type="Proteomes" id="UP000009183"/>
    </source>
</evidence>
<dbReference type="Proteomes" id="UP000009183">
    <property type="component" value="Chromosome 10"/>
</dbReference>
<gene>
    <name evidence="1" type="ordered locus">VIT_10s0042g00900</name>
</gene>
<dbReference type="EMBL" id="FN595766">
    <property type="protein sequence ID" value="CCB52116.1"/>
    <property type="molecule type" value="Genomic_DNA"/>
</dbReference>